<feature type="compositionally biased region" description="Low complexity" evidence="1">
    <location>
        <begin position="80"/>
        <end position="107"/>
    </location>
</feature>
<protein>
    <submittedName>
        <fullName evidence="2">Uncharacterized protein</fullName>
    </submittedName>
</protein>
<accession>A0AA39MJ94</accession>
<dbReference type="EMBL" id="JAUEPT010000059">
    <property type="protein sequence ID" value="KAK0435903.1"/>
    <property type="molecule type" value="Genomic_DNA"/>
</dbReference>
<keyword evidence="3" id="KW-1185">Reference proteome</keyword>
<dbReference type="AlphaFoldDB" id="A0AA39MJ94"/>
<proteinExistence type="predicted"/>
<evidence type="ECO:0000256" key="1">
    <source>
        <dbReference type="SAM" id="MobiDB-lite"/>
    </source>
</evidence>
<dbReference type="Proteomes" id="UP001175226">
    <property type="component" value="Unassembled WGS sequence"/>
</dbReference>
<sequence>MVTPPPAPLSKRPTMMPAEPYSVGNPWDEVEALLSAALAAISQSSSTMPSPTQSLRDKLSKLVSHLDPTAKLPPGPKRSPTYAETAAPAAATSTVTPDTATPTTPIITPKRTKAIPVARTSTPPPSSHSPYRLIFSWTTPPPVDVRLPAHTIAETIATTIRNQSPESRPDRRPIVLPGIKGVHWTKGGSLVVHTRAPYPAARLLREHVNVINQHMLTAKARQEHGLPTAYLDLPWKSVVVHGVPVLKMQDDMAKGSLGKDFDRALLEEEGIRRDMVRDVRLLCRSLEGRETVSLRLSFEDHDVADGLLRHGMFLYNTYCRVSLYRPRRCNTHGHLPNSNRPDNHSPTPRP</sequence>
<feature type="region of interest" description="Disordered" evidence="1">
    <location>
        <begin position="66"/>
        <end position="107"/>
    </location>
</feature>
<organism evidence="2 3">
    <name type="scientific">Armillaria borealis</name>
    <dbReference type="NCBI Taxonomy" id="47425"/>
    <lineage>
        <taxon>Eukaryota</taxon>
        <taxon>Fungi</taxon>
        <taxon>Dikarya</taxon>
        <taxon>Basidiomycota</taxon>
        <taxon>Agaricomycotina</taxon>
        <taxon>Agaricomycetes</taxon>
        <taxon>Agaricomycetidae</taxon>
        <taxon>Agaricales</taxon>
        <taxon>Marasmiineae</taxon>
        <taxon>Physalacriaceae</taxon>
        <taxon>Armillaria</taxon>
    </lineage>
</organism>
<reference evidence="2" key="1">
    <citation type="submission" date="2023-06" db="EMBL/GenBank/DDBJ databases">
        <authorList>
            <consortium name="Lawrence Berkeley National Laboratory"/>
            <person name="Ahrendt S."/>
            <person name="Sahu N."/>
            <person name="Indic B."/>
            <person name="Wong-Bajracharya J."/>
            <person name="Merenyi Z."/>
            <person name="Ke H.-M."/>
            <person name="Monk M."/>
            <person name="Kocsube S."/>
            <person name="Drula E."/>
            <person name="Lipzen A."/>
            <person name="Balint B."/>
            <person name="Henrissat B."/>
            <person name="Andreopoulos B."/>
            <person name="Martin F.M."/>
            <person name="Harder C.B."/>
            <person name="Rigling D."/>
            <person name="Ford K.L."/>
            <person name="Foster G.D."/>
            <person name="Pangilinan J."/>
            <person name="Papanicolaou A."/>
            <person name="Barry K."/>
            <person name="LaButti K."/>
            <person name="Viragh M."/>
            <person name="Koriabine M."/>
            <person name="Yan M."/>
            <person name="Riley R."/>
            <person name="Champramary S."/>
            <person name="Plett K.L."/>
            <person name="Tsai I.J."/>
            <person name="Slot J."/>
            <person name="Sipos G."/>
            <person name="Plett J."/>
            <person name="Nagy L.G."/>
            <person name="Grigoriev I.V."/>
        </authorList>
    </citation>
    <scope>NUCLEOTIDE SEQUENCE</scope>
    <source>
        <strain evidence="2">FPL87.14</strain>
    </source>
</reference>
<gene>
    <name evidence="2" type="ORF">EV421DRAFT_1834142</name>
</gene>
<feature type="region of interest" description="Disordered" evidence="1">
    <location>
        <begin position="1"/>
        <end position="20"/>
    </location>
</feature>
<evidence type="ECO:0000313" key="2">
    <source>
        <dbReference type="EMBL" id="KAK0435903.1"/>
    </source>
</evidence>
<evidence type="ECO:0000313" key="3">
    <source>
        <dbReference type="Proteomes" id="UP001175226"/>
    </source>
</evidence>
<comment type="caution">
    <text evidence="2">The sequence shown here is derived from an EMBL/GenBank/DDBJ whole genome shotgun (WGS) entry which is preliminary data.</text>
</comment>
<name>A0AA39MJ94_9AGAR</name>